<organism evidence="1 2">
    <name type="scientific">Mesorhizobium japonicum (strain LMG 29417 / CECT 9101 / MAFF 303099)</name>
    <name type="common">Mesorhizobium loti (strain MAFF 303099)</name>
    <dbReference type="NCBI Taxonomy" id="266835"/>
    <lineage>
        <taxon>Bacteria</taxon>
        <taxon>Pseudomonadati</taxon>
        <taxon>Pseudomonadota</taxon>
        <taxon>Alphaproteobacteria</taxon>
        <taxon>Hyphomicrobiales</taxon>
        <taxon>Phyllobacteriaceae</taxon>
        <taxon>Mesorhizobium</taxon>
    </lineage>
</organism>
<dbReference type="NCBIfam" id="NF040903">
    <property type="entry name" value="GguC"/>
    <property type="match status" value="1"/>
</dbReference>
<gene>
    <name evidence="1" type="ordered locus">mll5655</name>
</gene>
<name>Q98BA9_RHILO</name>
<evidence type="ECO:0000313" key="2">
    <source>
        <dbReference type="Proteomes" id="UP000000552"/>
    </source>
</evidence>
<proteinExistence type="predicted"/>
<sequence length="380" mass="40826">MRRSSLKEPGPASAIRTENFTRGMGEVPAALGKVCRGGSHAKAHERGLIMLISQILDDAETIRVVARNGGKTRIINGARSVYSLAMEAARTGVGLATLIERKGLGETVDLDAAYKKGRLLSPINHPDPAHLHLTGTGLTHLGSAATRDSMHKKLSSADGEEQLTDSMKMFRMGLEGGKPAKGQVGVQPEWFYKGNGTMAVAPGAALLSPAFAKDAGEEPEIAGIYVIGDDGAPFRVGFTLSNEFSDHVTERVNYLFLAHSKLRNASFGPEILIGDLPSDIRGTSRIVRDGETLWEKPFLSGEANMSHTIANLEHHHFKYSAFRQPGDVHVHMFGTATLSFADGVKTEAGDVFEIEAGDFGLPLRNPLEIEKPVKVAVKAL</sequence>
<dbReference type="AlphaFoldDB" id="Q98BA9"/>
<dbReference type="Gene3D" id="3.90.850.10">
    <property type="entry name" value="Fumarylacetoacetase-like, C-terminal domain"/>
    <property type="match status" value="1"/>
</dbReference>
<dbReference type="SUPFAM" id="SSF56529">
    <property type="entry name" value="FAH"/>
    <property type="match status" value="1"/>
</dbReference>
<dbReference type="PIRSF" id="PIRSF033905">
    <property type="entry name" value="UCP033905"/>
    <property type="match status" value="1"/>
</dbReference>
<dbReference type="InterPro" id="IPR009645">
    <property type="entry name" value="GguC"/>
</dbReference>
<reference evidence="1 2" key="1">
    <citation type="journal article" date="2000" name="DNA Res.">
        <title>Complete genome structure of the nitrogen-fixing symbiotic bacterium Mesorhizobium loti.</title>
        <authorList>
            <person name="Kaneko T."/>
            <person name="Nakamura Y."/>
            <person name="Sato S."/>
            <person name="Asamizu E."/>
            <person name="Kato T."/>
            <person name="Sasamoto S."/>
            <person name="Watanabe A."/>
            <person name="Idesawa K."/>
            <person name="Ishikawa A."/>
            <person name="Kawashima K."/>
            <person name="Kimura T."/>
            <person name="Kishida Y."/>
            <person name="Kiyokawa C."/>
            <person name="Kohara M."/>
            <person name="Matsumoto M."/>
            <person name="Matsuno A."/>
            <person name="Mochizuki Y."/>
            <person name="Nakayama S."/>
            <person name="Nakazaki N."/>
            <person name="Shimpo S."/>
            <person name="Sugimoto M."/>
            <person name="Takeuchi C."/>
            <person name="Yamada M."/>
            <person name="Tabata S."/>
        </authorList>
    </citation>
    <scope>NUCLEOTIDE SEQUENCE [LARGE SCALE GENOMIC DNA]</scope>
    <source>
        <strain evidence="2">LMG 29417 / CECT 9101 / MAFF 303099</strain>
    </source>
</reference>
<accession>Q98BA9</accession>
<protein>
    <submittedName>
        <fullName evidence="1">Mll5655 protein</fullName>
    </submittedName>
</protein>
<dbReference type="Proteomes" id="UP000000552">
    <property type="component" value="Chromosome"/>
</dbReference>
<evidence type="ECO:0000313" key="1">
    <source>
        <dbReference type="EMBL" id="BAB52063.1"/>
    </source>
</evidence>
<dbReference type="GO" id="GO:0003824">
    <property type="term" value="F:catalytic activity"/>
    <property type="evidence" value="ECO:0007669"/>
    <property type="project" value="InterPro"/>
</dbReference>
<dbReference type="eggNOG" id="COG3802">
    <property type="taxonomic scope" value="Bacteria"/>
</dbReference>
<dbReference type="HOGENOM" id="CLU_061561_0_0_5"/>
<dbReference type="KEGG" id="mlo:mll5655"/>
<dbReference type="EMBL" id="BA000012">
    <property type="protein sequence ID" value="BAB52063.1"/>
    <property type="molecule type" value="Genomic_DNA"/>
</dbReference>
<dbReference type="InterPro" id="IPR036663">
    <property type="entry name" value="Fumarylacetoacetase_C_sf"/>
</dbReference>